<keyword evidence="3" id="KW-1185">Reference proteome</keyword>
<keyword evidence="1" id="KW-0732">Signal</keyword>
<comment type="caution">
    <text evidence="2">The sequence shown here is derived from an EMBL/GenBank/DDBJ whole genome shotgun (WGS) entry which is preliminary data.</text>
</comment>
<evidence type="ECO:0000313" key="2">
    <source>
        <dbReference type="EMBL" id="PSK94766.1"/>
    </source>
</evidence>
<feature type="chain" id="PRO_5015156567" evidence="1">
    <location>
        <begin position="20"/>
        <end position="296"/>
    </location>
</feature>
<dbReference type="Proteomes" id="UP000240572">
    <property type="component" value="Unassembled WGS sequence"/>
</dbReference>
<dbReference type="EMBL" id="PYGD01000001">
    <property type="protein sequence ID" value="PSK94766.1"/>
    <property type="molecule type" value="Genomic_DNA"/>
</dbReference>
<name>A0A2P8DC20_9BACT</name>
<evidence type="ECO:0000313" key="3">
    <source>
        <dbReference type="Proteomes" id="UP000240572"/>
    </source>
</evidence>
<reference evidence="2 3" key="1">
    <citation type="submission" date="2018-03" db="EMBL/GenBank/DDBJ databases">
        <title>Genomic Encyclopedia of Type Strains, Phase III (KMG-III): the genomes of soil and plant-associated and newly described type strains.</title>
        <authorList>
            <person name="Whitman W."/>
        </authorList>
    </citation>
    <scope>NUCLEOTIDE SEQUENCE [LARGE SCALE GENOMIC DNA]</scope>
    <source>
        <strain evidence="2 3">CGMCC 1.12700</strain>
    </source>
</reference>
<feature type="signal peptide" evidence="1">
    <location>
        <begin position="1"/>
        <end position="19"/>
    </location>
</feature>
<dbReference type="RefSeq" id="WP_106521452.1">
    <property type="nucleotide sequence ID" value="NZ_PYGD01000001.1"/>
</dbReference>
<protein>
    <submittedName>
        <fullName evidence="2">Uncharacterized protein</fullName>
    </submittedName>
</protein>
<dbReference type="OrthoDB" id="679352at2"/>
<proteinExistence type="predicted"/>
<dbReference type="AlphaFoldDB" id="A0A2P8DC20"/>
<sequence length="296" mass="30714">MKTLLLLLALITATAYSFAQKVGIGTTTPGYTLTVKDTTPAGVGIAQVLPGPGGQIEVGTAITGGEAYIQTHSSHNLNFTTGDFPGIPQVTIANENGYVGIGTSNPVARLDVSGNINISGYVRLQAGTPGLGKVLVSDALGVGTWQSMPRSAKVMSIPAVAFVSNQGGNLAFNLTDGACVGMNPGIANTMTMLAPVMLPDSAVITKVKVLYVNNTTATVSLKLMRGSEFGSITTTAVTDLALTLPGTVIKVAQSSVLSHTVSNTRANYYITVNTTAANWPDISQFKITWVEITYTN</sequence>
<organism evidence="2 3">
    <name type="scientific">Taibaiella chishuiensis</name>
    <dbReference type="NCBI Taxonomy" id="1434707"/>
    <lineage>
        <taxon>Bacteria</taxon>
        <taxon>Pseudomonadati</taxon>
        <taxon>Bacteroidota</taxon>
        <taxon>Chitinophagia</taxon>
        <taxon>Chitinophagales</taxon>
        <taxon>Chitinophagaceae</taxon>
        <taxon>Taibaiella</taxon>
    </lineage>
</organism>
<gene>
    <name evidence="2" type="ORF">B0I18_101926</name>
</gene>
<accession>A0A2P8DC20</accession>
<evidence type="ECO:0000256" key="1">
    <source>
        <dbReference type="SAM" id="SignalP"/>
    </source>
</evidence>